<keyword evidence="4 5" id="KW-0408">Iron</keyword>
<dbReference type="GO" id="GO:0004497">
    <property type="term" value="F:monooxygenase activity"/>
    <property type="evidence" value="ECO:0007669"/>
    <property type="project" value="InterPro"/>
</dbReference>
<evidence type="ECO:0000256" key="3">
    <source>
        <dbReference type="ARBA" id="ARBA00023002"/>
    </source>
</evidence>
<protein>
    <recommendedName>
        <fullName evidence="9">Cytochrome P450</fullName>
    </recommendedName>
</protein>
<dbReference type="CDD" id="cd11065">
    <property type="entry name" value="CYP64-like"/>
    <property type="match status" value="1"/>
</dbReference>
<dbReference type="Gene3D" id="1.10.630.10">
    <property type="entry name" value="Cytochrome P450"/>
    <property type="match status" value="1"/>
</dbReference>
<comment type="caution">
    <text evidence="7">The sequence shown here is derived from an EMBL/GenBank/DDBJ whole genome shotgun (WGS) entry which is preliminary data.</text>
</comment>
<gene>
    <name evidence="7" type="ORF">AYL99_07162</name>
</gene>
<keyword evidence="6" id="KW-0472">Membrane</keyword>
<reference evidence="7 8" key="1">
    <citation type="submission" date="2016-04" db="EMBL/GenBank/DDBJ databases">
        <title>Draft genome of Fonsecaea erecta CBS 125763.</title>
        <authorList>
            <person name="Weiss V.A."/>
            <person name="Vicente V.A."/>
            <person name="Raittz R.T."/>
            <person name="Moreno L.F."/>
            <person name="De Souza E.M."/>
            <person name="Pedrosa F.O."/>
            <person name="Steffens M.B."/>
            <person name="Faoro H."/>
            <person name="Tadra-Sfeir M.Z."/>
            <person name="Najafzadeh M.J."/>
            <person name="Felipe M.S."/>
            <person name="Teixeira M."/>
            <person name="Sun J."/>
            <person name="Xi L."/>
            <person name="Gomes R."/>
            <person name="De Azevedo C.M."/>
            <person name="Salgado C.G."/>
            <person name="Da Silva M.B."/>
            <person name="Nascimento M.F."/>
            <person name="Queiroz-Telles F."/>
            <person name="Attili D.S."/>
            <person name="Gorbushina A."/>
        </authorList>
    </citation>
    <scope>NUCLEOTIDE SEQUENCE [LARGE SCALE GENOMIC DNA]</scope>
    <source>
        <strain evidence="7 8">CBS 125763</strain>
    </source>
</reference>
<dbReference type="STRING" id="1367422.A0A178ZEK3"/>
<feature type="binding site" description="axial binding residue" evidence="5">
    <location>
        <position position="463"/>
    </location>
    <ligand>
        <name>heme</name>
        <dbReference type="ChEBI" id="CHEBI:30413"/>
    </ligand>
    <ligandPart>
        <name>Fe</name>
        <dbReference type="ChEBI" id="CHEBI:18248"/>
    </ligandPart>
</feature>
<dbReference type="GO" id="GO:0020037">
    <property type="term" value="F:heme binding"/>
    <property type="evidence" value="ECO:0007669"/>
    <property type="project" value="InterPro"/>
</dbReference>
<keyword evidence="3" id="KW-0560">Oxidoreductase</keyword>
<dbReference type="OrthoDB" id="1103324at2759"/>
<name>A0A178ZEK3_9EURO</name>
<dbReference type="GeneID" id="30011330"/>
<evidence type="ECO:0000256" key="6">
    <source>
        <dbReference type="SAM" id="Phobius"/>
    </source>
</evidence>
<evidence type="ECO:0000256" key="2">
    <source>
        <dbReference type="ARBA" id="ARBA00022723"/>
    </source>
</evidence>
<dbReference type="SUPFAM" id="SSF48264">
    <property type="entry name" value="Cytochrome P450"/>
    <property type="match status" value="1"/>
</dbReference>
<dbReference type="EMBL" id="LVYI01000006">
    <property type="protein sequence ID" value="OAP58072.1"/>
    <property type="molecule type" value="Genomic_DNA"/>
</dbReference>
<comment type="similarity">
    <text evidence="1">Belongs to the cytochrome P450 family.</text>
</comment>
<organism evidence="7 8">
    <name type="scientific">Fonsecaea erecta</name>
    <dbReference type="NCBI Taxonomy" id="1367422"/>
    <lineage>
        <taxon>Eukaryota</taxon>
        <taxon>Fungi</taxon>
        <taxon>Dikarya</taxon>
        <taxon>Ascomycota</taxon>
        <taxon>Pezizomycotina</taxon>
        <taxon>Eurotiomycetes</taxon>
        <taxon>Chaetothyriomycetidae</taxon>
        <taxon>Chaetothyriales</taxon>
        <taxon>Herpotrichiellaceae</taxon>
        <taxon>Fonsecaea</taxon>
    </lineage>
</organism>
<accession>A0A178ZEK3</accession>
<dbReference type="PRINTS" id="PR00385">
    <property type="entry name" value="P450"/>
</dbReference>
<keyword evidence="6" id="KW-0812">Transmembrane</keyword>
<dbReference type="GO" id="GO:0016705">
    <property type="term" value="F:oxidoreductase activity, acting on paired donors, with incorporation or reduction of molecular oxygen"/>
    <property type="evidence" value="ECO:0007669"/>
    <property type="project" value="InterPro"/>
</dbReference>
<keyword evidence="8" id="KW-1185">Reference proteome</keyword>
<dbReference type="InterPro" id="IPR002401">
    <property type="entry name" value="Cyt_P450_E_grp-I"/>
</dbReference>
<evidence type="ECO:0008006" key="9">
    <source>
        <dbReference type="Google" id="ProtNLM"/>
    </source>
</evidence>
<evidence type="ECO:0000256" key="5">
    <source>
        <dbReference type="PIRSR" id="PIRSR602401-1"/>
    </source>
</evidence>
<evidence type="ECO:0000313" key="7">
    <source>
        <dbReference type="EMBL" id="OAP58072.1"/>
    </source>
</evidence>
<dbReference type="InterPro" id="IPR050364">
    <property type="entry name" value="Cytochrome_P450_fung"/>
</dbReference>
<comment type="cofactor">
    <cofactor evidence="5">
        <name>heme</name>
        <dbReference type="ChEBI" id="CHEBI:30413"/>
    </cofactor>
</comment>
<feature type="transmembrane region" description="Helical" evidence="6">
    <location>
        <begin position="23"/>
        <end position="44"/>
    </location>
</feature>
<dbReference type="GO" id="GO:0005506">
    <property type="term" value="F:iron ion binding"/>
    <property type="evidence" value="ECO:0007669"/>
    <property type="project" value="InterPro"/>
</dbReference>
<dbReference type="PANTHER" id="PTHR46300">
    <property type="entry name" value="P450, PUTATIVE (EUROFUNG)-RELATED-RELATED"/>
    <property type="match status" value="1"/>
</dbReference>
<dbReference type="Pfam" id="PF00067">
    <property type="entry name" value="p450"/>
    <property type="match status" value="1"/>
</dbReference>
<keyword evidence="5" id="KW-0349">Heme</keyword>
<dbReference type="Proteomes" id="UP000078343">
    <property type="component" value="Unassembled WGS sequence"/>
</dbReference>
<dbReference type="InterPro" id="IPR001128">
    <property type="entry name" value="Cyt_P450"/>
</dbReference>
<dbReference type="PRINTS" id="PR00463">
    <property type="entry name" value="EP450I"/>
</dbReference>
<sequence length="556" mass="63696">MGVLQNLSGARGSMELSIDASSLVWISLAGVIFLPVIFILVDYLRVLRLRQKLPPGPFPLPLVGNFFQIPKVKPWIDFEKWSEYYKDPMITIWQGHRPTIMCNDIWTISDLLDKRANIYSSRPHMIAMGDMINATESNQVCLVYGDKWRLHRRLMHSATGSQAIRPWRAIQANESKVLVRDLLDKPDDFVMSIERYSCSIVSIIGWGRRIDKINDYVAQMALKAMEGVDLIIPGLFIVESIPFLANLPKWLNWIYPMPRQTLTFAKHLQRQIRQTPSWYFVALSKEGARAPEDNFAKRLFREQEQSHIADEEISSLTSNLIGGGVDTTSGTIISFILAMCVFPEKMKKAQEELDRVVGQDRVPEWTDEPSLPYVKAVVNETLRWRTVTILGGIPHAPIQDDEYRGYIIPKGTPITGNVWAIHRHPREFPEPDNFRPERFLGGLERPYPNKQGHNAFGWGRRQCSGQPLAEQGLFMTIATLLWAFDFKPGLDEKGQEVKLDIFAYTKSENMRPEPFKARFIPRSPAIERIIRSEAARARKELCAYDGETRLTMENVP</sequence>
<dbReference type="AlphaFoldDB" id="A0A178ZEK3"/>
<keyword evidence="2 5" id="KW-0479">Metal-binding</keyword>
<evidence type="ECO:0000313" key="8">
    <source>
        <dbReference type="Proteomes" id="UP000078343"/>
    </source>
</evidence>
<evidence type="ECO:0000256" key="4">
    <source>
        <dbReference type="ARBA" id="ARBA00023004"/>
    </source>
</evidence>
<proteinExistence type="inferred from homology"/>
<keyword evidence="6" id="KW-1133">Transmembrane helix</keyword>
<evidence type="ECO:0000256" key="1">
    <source>
        <dbReference type="ARBA" id="ARBA00010617"/>
    </source>
</evidence>
<dbReference type="PANTHER" id="PTHR46300:SF4">
    <property type="entry name" value="CYTOCHROME P450 98A3"/>
    <property type="match status" value="1"/>
</dbReference>
<dbReference type="RefSeq" id="XP_018691439.1">
    <property type="nucleotide sequence ID" value="XM_018838671.1"/>
</dbReference>
<dbReference type="InterPro" id="IPR036396">
    <property type="entry name" value="Cyt_P450_sf"/>
</dbReference>